<dbReference type="Gene3D" id="3.30.450.20">
    <property type="entry name" value="PAS domain"/>
    <property type="match status" value="2"/>
</dbReference>
<feature type="transmembrane region" description="Helical" evidence="15">
    <location>
        <begin position="302"/>
        <end position="326"/>
    </location>
</feature>
<sequence length="622" mass="68984">MSEAHLVKLRGERRRPFVYIGVFLFAIAICVLVFTPVLERYFLLQTGRGQAVTLRLAVDSLRLTLDRYSRIPALIAARPAIAAFLQDPQSATLKADTEKLLSETATALGAKGVYLEDANGQILASSSSRFDDPLGAVADRFYRPYFDRVVAGGIGQYFALATTSGESGYFYATPVRSKGRIKGIVAVRFSVNQFEANLRGGASEIIVRDSNDIVFISSRDDWNLRSFTALDEDAQNVIAAARQYPLELLRDLPNRRTELERNIELFEINDGRGATGFVTSTSLIARAGWRVTILSPASEARALARLTAIGIFLFALLIAAITLLIWQRQARMRERFDEQREAKRSLEIRVEQRTQELNESNRQLVEEIEERKATEKQLRQTQTELIQAGKLAALGQMSAAISHEFNQPLAATKAYAENAVAFLDRNRDDDARSNVSRIVSMVDRMSSIAKHLRNFARRPQEKTKPVSVSSVLSSAIELMQPQLTKNGAELLFSKPPDDPWVIGGDIRLQQVVINLMRNALDAMTETAAPKIYLNVETEDETVRIVVIDDGTGLPDEVEKQVFDPFFSTKDPGQGMGLGLSISYNIIKDFGGRLSAENASGHGAKFTIELLRANSSDMKDAAE</sequence>
<reference evidence="18" key="1">
    <citation type="submission" date="2022-11" db="EMBL/GenBank/DDBJ databases">
        <title>Draft genome sequence of Hoeflea poritis E7-10 and Hoeflea prorocentri PM5-8, separated from scleractinian coral Porites lutea and marine dinoflagellate.</title>
        <authorList>
            <person name="Zhang G."/>
            <person name="Wei Q."/>
            <person name="Cai L."/>
        </authorList>
    </citation>
    <scope>NUCLEOTIDE SEQUENCE</scope>
    <source>
        <strain evidence="18">PM5-8</strain>
    </source>
</reference>
<evidence type="ECO:0000256" key="7">
    <source>
        <dbReference type="ARBA" id="ARBA00022692"/>
    </source>
</evidence>
<keyword evidence="8 15" id="KW-0547">Nucleotide-binding</keyword>
<proteinExistence type="predicted"/>
<keyword evidence="3 15" id="KW-1003">Cell membrane</keyword>
<dbReference type="GO" id="GO:0000155">
    <property type="term" value="F:phosphorelay sensor kinase activity"/>
    <property type="evidence" value="ECO:0007669"/>
    <property type="project" value="UniProtKB-UniRule"/>
</dbReference>
<evidence type="ECO:0000256" key="12">
    <source>
        <dbReference type="ARBA" id="ARBA00023012"/>
    </source>
</evidence>
<dbReference type="InterPro" id="IPR003661">
    <property type="entry name" value="HisK_dim/P_dom"/>
</dbReference>
<dbReference type="PRINTS" id="PR00344">
    <property type="entry name" value="BCTRLSENSOR"/>
</dbReference>
<keyword evidence="19" id="KW-1185">Reference proteome</keyword>
<evidence type="ECO:0000256" key="4">
    <source>
        <dbReference type="ARBA" id="ARBA00022519"/>
    </source>
</evidence>
<evidence type="ECO:0000256" key="2">
    <source>
        <dbReference type="ARBA" id="ARBA00004429"/>
    </source>
</evidence>
<keyword evidence="9 15" id="KW-0418">Kinase</keyword>
<keyword evidence="5" id="KW-0597">Phosphoprotein</keyword>
<comment type="catalytic activity">
    <reaction evidence="1 15">
        <text>ATP + protein L-histidine = ADP + protein N-phospho-L-histidine.</text>
        <dbReference type="EC" id="2.7.13.3"/>
    </reaction>
</comment>
<evidence type="ECO:0000256" key="16">
    <source>
        <dbReference type="SAM" id="Coils"/>
    </source>
</evidence>
<dbReference type="PANTHER" id="PTHR43065">
    <property type="entry name" value="SENSOR HISTIDINE KINASE"/>
    <property type="match status" value="1"/>
</dbReference>
<dbReference type="Proteomes" id="UP001151234">
    <property type="component" value="Unassembled WGS sequence"/>
</dbReference>
<comment type="subcellular location">
    <subcellularLocation>
        <location evidence="2">Cell inner membrane</location>
        <topology evidence="2">Multi-pass membrane protein</topology>
    </subcellularLocation>
</comment>
<dbReference type="Gene3D" id="3.30.565.10">
    <property type="entry name" value="Histidine kinase-like ATPase, C-terminal domain"/>
    <property type="match status" value="1"/>
</dbReference>
<evidence type="ECO:0000313" key="18">
    <source>
        <dbReference type="EMBL" id="MDA5399878.1"/>
    </source>
</evidence>
<dbReference type="CDD" id="cd18773">
    <property type="entry name" value="PDC1_HK_sensor"/>
    <property type="match status" value="1"/>
</dbReference>
<evidence type="ECO:0000256" key="13">
    <source>
        <dbReference type="ARBA" id="ARBA00023136"/>
    </source>
</evidence>
<dbReference type="Pfam" id="PF00512">
    <property type="entry name" value="HisKA"/>
    <property type="match status" value="1"/>
</dbReference>
<evidence type="ECO:0000256" key="14">
    <source>
        <dbReference type="ARBA" id="ARBA00059004"/>
    </source>
</evidence>
<keyword evidence="6 15" id="KW-0808">Transferase</keyword>
<dbReference type="InterPro" id="IPR005467">
    <property type="entry name" value="His_kinase_dom"/>
</dbReference>
<comment type="caution">
    <text evidence="18">The sequence shown here is derived from an EMBL/GenBank/DDBJ whole genome shotgun (WGS) entry which is preliminary data.</text>
</comment>
<dbReference type="SUPFAM" id="SSF103190">
    <property type="entry name" value="Sensory domain-like"/>
    <property type="match status" value="1"/>
</dbReference>
<feature type="transmembrane region" description="Helical" evidence="15">
    <location>
        <begin position="17"/>
        <end position="38"/>
    </location>
</feature>
<dbReference type="AlphaFoldDB" id="A0A9X3ZIJ6"/>
<dbReference type="InterPro" id="IPR036097">
    <property type="entry name" value="HisK_dim/P_sf"/>
</dbReference>
<feature type="coiled-coil region" evidence="16">
    <location>
        <begin position="343"/>
        <end position="384"/>
    </location>
</feature>
<keyword evidence="4 15" id="KW-0997">Cell inner membrane</keyword>
<evidence type="ECO:0000256" key="9">
    <source>
        <dbReference type="ARBA" id="ARBA00022777"/>
    </source>
</evidence>
<dbReference type="Gene3D" id="1.10.287.130">
    <property type="match status" value="1"/>
</dbReference>
<evidence type="ECO:0000256" key="1">
    <source>
        <dbReference type="ARBA" id="ARBA00000085"/>
    </source>
</evidence>
<keyword evidence="16" id="KW-0175">Coiled coil</keyword>
<dbReference type="PIRSF" id="PIRSF036431">
    <property type="entry name" value="STHK_DctB"/>
    <property type="match status" value="1"/>
</dbReference>
<accession>A0A9X3ZIJ6</accession>
<dbReference type="FunFam" id="1.10.287.130:FF:000049">
    <property type="entry name" value="C4-dicarboxylate transport sensor protein DctB"/>
    <property type="match status" value="1"/>
</dbReference>
<organism evidence="18 19">
    <name type="scientific">Hoeflea prorocentri</name>
    <dbReference type="NCBI Taxonomy" id="1922333"/>
    <lineage>
        <taxon>Bacteria</taxon>
        <taxon>Pseudomonadati</taxon>
        <taxon>Pseudomonadota</taxon>
        <taxon>Alphaproteobacteria</taxon>
        <taxon>Hyphomicrobiales</taxon>
        <taxon>Rhizobiaceae</taxon>
        <taxon>Hoeflea</taxon>
    </lineage>
</organism>
<dbReference type="InterPro" id="IPR017055">
    <property type="entry name" value="Sig_transdc_His_kinase_DctB"/>
</dbReference>
<evidence type="ECO:0000313" key="19">
    <source>
        <dbReference type="Proteomes" id="UP001151234"/>
    </source>
</evidence>
<keyword evidence="7 15" id="KW-0812">Transmembrane</keyword>
<dbReference type="SMART" id="SM00388">
    <property type="entry name" value="HisKA"/>
    <property type="match status" value="1"/>
</dbReference>
<evidence type="ECO:0000256" key="6">
    <source>
        <dbReference type="ARBA" id="ARBA00022679"/>
    </source>
</evidence>
<evidence type="ECO:0000256" key="5">
    <source>
        <dbReference type="ARBA" id="ARBA00022553"/>
    </source>
</evidence>
<dbReference type="InterPro" id="IPR029151">
    <property type="entry name" value="Sensor-like_sf"/>
</dbReference>
<dbReference type="GO" id="GO:0005886">
    <property type="term" value="C:plasma membrane"/>
    <property type="evidence" value="ECO:0007669"/>
    <property type="project" value="UniProtKB-SubCell"/>
</dbReference>
<evidence type="ECO:0000256" key="8">
    <source>
        <dbReference type="ARBA" id="ARBA00022741"/>
    </source>
</evidence>
<name>A0A9X3ZIJ6_9HYPH</name>
<dbReference type="EC" id="2.7.13.3" evidence="15"/>
<evidence type="ECO:0000256" key="11">
    <source>
        <dbReference type="ARBA" id="ARBA00022989"/>
    </source>
</evidence>
<dbReference type="InterPro" id="IPR004358">
    <property type="entry name" value="Sig_transdc_His_kin-like_C"/>
</dbReference>
<keyword evidence="11 15" id="KW-1133">Transmembrane helix</keyword>
<protein>
    <recommendedName>
        <fullName evidence="15">C4-dicarboxylate transport sensor protein</fullName>
        <ecNumber evidence="15">2.7.13.3</ecNumber>
    </recommendedName>
</protein>
<comment type="function">
    <text evidence="14 15">Member of the two-component regulatory system DctB/DctD involved in the transport of C4-dicarboxylates. DctB functions as a membrane-associated protein kinase that phosphorylates DctD in response to environmental signals.</text>
</comment>
<dbReference type="InterPro" id="IPR036890">
    <property type="entry name" value="HATPase_C_sf"/>
</dbReference>
<evidence type="ECO:0000259" key="17">
    <source>
        <dbReference type="PROSITE" id="PS50109"/>
    </source>
</evidence>
<dbReference type="GO" id="GO:0005524">
    <property type="term" value="F:ATP binding"/>
    <property type="evidence" value="ECO:0007669"/>
    <property type="project" value="UniProtKB-UniRule"/>
</dbReference>
<evidence type="ECO:0000256" key="10">
    <source>
        <dbReference type="ARBA" id="ARBA00022840"/>
    </source>
</evidence>
<feature type="domain" description="Histidine kinase" evidence="17">
    <location>
        <begin position="400"/>
        <end position="613"/>
    </location>
</feature>
<dbReference type="Pfam" id="PF02518">
    <property type="entry name" value="HATPase_c"/>
    <property type="match status" value="1"/>
</dbReference>
<dbReference type="InterPro" id="IPR003594">
    <property type="entry name" value="HATPase_dom"/>
</dbReference>
<dbReference type="PROSITE" id="PS50109">
    <property type="entry name" value="HIS_KIN"/>
    <property type="match status" value="1"/>
</dbReference>
<dbReference type="SMART" id="SM00387">
    <property type="entry name" value="HATPase_c"/>
    <property type="match status" value="1"/>
</dbReference>
<dbReference type="CDD" id="cd00082">
    <property type="entry name" value="HisKA"/>
    <property type="match status" value="1"/>
</dbReference>
<evidence type="ECO:0000256" key="15">
    <source>
        <dbReference type="PIRNR" id="PIRNR036431"/>
    </source>
</evidence>
<dbReference type="SUPFAM" id="SSF55874">
    <property type="entry name" value="ATPase domain of HSP90 chaperone/DNA topoisomerase II/histidine kinase"/>
    <property type="match status" value="1"/>
</dbReference>
<gene>
    <name evidence="18" type="ORF">OQ273_14950</name>
</gene>
<keyword evidence="12 15" id="KW-0902">Two-component regulatory system</keyword>
<keyword evidence="10 15" id="KW-0067">ATP-binding</keyword>
<dbReference type="PANTHER" id="PTHR43065:SF46">
    <property type="entry name" value="C4-DICARBOXYLATE TRANSPORT SENSOR PROTEIN DCTB"/>
    <property type="match status" value="1"/>
</dbReference>
<evidence type="ECO:0000256" key="3">
    <source>
        <dbReference type="ARBA" id="ARBA00022475"/>
    </source>
</evidence>
<keyword evidence="13 15" id="KW-0472">Membrane</keyword>
<dbReference type="RefSeq" id="WP_267991292.1">
    <property type="nucleotide sequence ID" value="NZ_JAPJZI010000001.1"/>
</dbReference>
<dbReference type="SUPFAM" id="SSF47384">
    <property type="entry name" value="Homodimeric domain of signal transducing histidine kinase"/>
    <property type="match status" value="1"/>
</dbReference>
<dbReference type="EMBL" id="JAPJZI010000001">
    <property type="protein sequence ID" value="MDA5399878.1"/>
    <property type="molecule type" value="Genomic_DNA"/>
</dbReference>